<evidence type="ECO:0000256" key="2">
    <source>
        <dbReference type="ARBA" id="ARBA00022679"/>
    </source>
</evidence>
<dbReference type="PANTHER" id="PTHR43619">
    <property type="entry name" value="S-ADENOSYL-L-METHIONINE-DEPENDENT METHYLTRANSFERASE YKTD-RELATED"/>
    <property type="match status" value="1"/>
</dbReference>
<dbReference type="Proteomes" id="UP000014155">
    <property type="component" value="Unassembled WGS sequence"/>
</dbReference>
<dbReference type="Gene3D" id="3.40.50.150">
    <property type="entry name" value="Vaccinia Virus protein VP39"/>
    <property type="match status" value="1"/>
</dbReference>
<gene>
    <name evidence="3" type="ORF">CTER_4770</name>
</gene>
<dbReference type="InterPro" id="IPR007213">
    <property type="entry name" value="Ppm1/Ppm2/Tcmp"/>
</dbReference>
<dbReference type="PATRIC" id="fig|1195236.3.peg.4956"/>
<accession>S0FI94</accession>
<dbReference type="Pfam" id="PF04072">
    <property type="entry name" value="LCM"/>
    <property type="match status" value="1"/>
</dbReference>
<dbReference type="InterPro" id="IPR029063">
    <property type="entry name" value="SAM-dependent_MTases_sf"/>
</dbReference>
<keyword evidence="4" id="KW-1185">Reference proteome</keyword>
<keyword evidence="1 3" id="KW-0489">Methyltransferase</keyword>
<evidence type="ECO:0000313" key="4">
    <source>
        <dbReference type="Proteomes" id="UP000014155"/>
    </source>
</evidence>
<organism evidence="3 4">
    <name type="scientific">Ruminiclostridium cellobioparum subsp. termitidis CT1112</name>
    <dbReference type="NCBI Taxonomy" id="1195236"/>
    <lineage>
        <taxon>Bacteria</taxon>
        <taxon>Bacillati</taxon>
        <taxon>Bacillota</taxon>
        <taxon>Clostridia</taxon>
        <taxon>Eubacteriales</taxon>
        <taxon>Oscillospiraceae</taxon>
        <taxon>Ruminiclostridium</taxon>
    </lineage>
</organism>
<protein>
    <submittedName>
        <fullName evidence="3">O-Methyltransferase involved in polyketide biosynthesis</fullName>
    </submittedName>
</protein>
<dbReference type="GO" id="GO:0032259">
    <property type="term" value="P:methylation"/>
    <property type="evidence" value="ECO:0007669"/>
    <property type="project" value="UniProtKB-KW"/>
</dbReference>
<dbReference type="eggNOG" id="COG3315">
    <property type="taxonomic scope" value="Bacteria"/>
</dbReference>
<comment type="caution">
    <text evidence="3">The sequence shown here is derived from an EMBL/GenBank/DDBJ whole genome shotgun (WGS) entry which is preliminary data.</text>
</comment>
<reference evidence="3 4" key="1">
    <citation type="journal article" date="2013" name="Genome Announc.">
        <title>Draft Genome Sequence of the Cellulolytic, Mesophilic, Anaerobic Bacterium Clostridium termitidis Strain CT1112 (DSM 5398).</title>
        <authorList>
            <person name="Lal S."/>
            <person name="Ramachandran U."/>
            <person name="Zhang X."/>
            <person name="Munir R."/>
            <person name="Sparling R."/>
            <person name="Levin D.B."/>
        </authorList>
    </citation>
    <scope>NUCLEOTIDE SEQUENCE [LARGE SCALE GENOMIC DNA]</scope>
    <source>
        <strain evidence="3 4">CT1112</strain>
    </source>
</reference>
<evidence type="ECO:0000256" key="1">
    <source>
        <dbReference type="ARBA" id="ARBA00022603"/>
    </source>
</evidence>
<dbReference type="STRING" id="1195236.CTER_4770"/>
<dbReference type="GO" id="GO:0008168">
    <property type="term" value="F:methyltransferase activity"/>
    <property type="evidence" value="ECO:0007669"/>
    <property type="project" value="UniProtKB-KW"/>
</dbReference>
<name>S0FI94_RUMCE</name>
<proteinExistence type="predicted"/>
<dbReference type="RefSeq" id="WP_004630159.1">
    <property type="nucleotide sequence ID" value="NZ_AORV01000065.1"/>
</dbReference>
<dbReference type="EMBL" id="AORV01000065">
    <property type="protein sequence ID" value="EMS69786.1"/>
    <property type="molecule type" value="Genomic_DNA"/>
</dbReference>
<dbReference type="AlphaFoldDB" id="S0FI94"/>
<keyword evidence="2 3" id="KW-0808">Transferase</keyword>
<dbReference type="SUPFAM" id="SSF53335">
    <property type="entry name" value="S-adenosyl-L-methionine-dependent methyltransferases"/>
    <property type="match status" value="1"/>
</dbReference>
<dbReference type="PANTHER" id="PTHR43619:SF2">
    <property type="entry name" value="S-ADENOSYL-L-METHIONINE-DEPENDENT METHYLTRANSFERASES SUPERFAMILY PROTEIN"/>
    <property type="match status" value="1"/>
</dbReference>
<evidence type="ECO:0000313" key="3">
    <source>
        <dbReference type="EMBL" id="EMS69786.1"/>
    </source>
</evidence>
<sequence length="282" mass="32036">MSEAGTELLKTNTVQHTLCIPLWGRMLAAHRYPVLFPDRDAERIIRALGIDFSDKKIYKMEYTWLNTIVRQYDLAWEITHYLKAHPKAAVVELGAGLSTLRRQIGNDTNPWYNMDMAEVITLREAHIPTGEHEKNIVCNLNDYSWFDAIDFKPQEGIVFVAGGLFYYFKKEQVQLLISTMAQRFPGGMIAFDATNAMGLKAVNKEVGMAGSEAKSFFSLENPKRELEAWSAEIVNVEEKDYMRGYLDSTSSFGFMTQLIMRFAAIAHISFIVHAEFAAGKLL</sequence>